<dbReference type="InterPro" id="IPR009727">
    <property type="entry name" value="NifT"/>
</dbReference>
<dbReference type="InterPro" id="IPR024044">
    <property type="entry name" value="NifT/FixU_barrel-like_dom_sf"/>
</dbReference>
<evidence type="ECO:0000313" key="2">
    <source>
        <dbReference type="Proteomes" id="UP000028181"/>
    </source>
</evidence>
<organism evidence="1 2">
    <name type="scientific">Neorhizobium galegae bv. orientalis str. HAMBI 540</name>
    <dbReference type="NCBI Taxonomy" id="1028800"/>
    <lineage>
        <taxon>Bacteria</taxon>
        <taxon>Pseudomonadati</taxon>
        <taxon>Pseudomonadota</taxon>
        <taxon>Alphaproteobacteria</taxon>
        <taxon>Hyphomicrobiales</taxon>
        <taxon>Rhizobiaceae</taxon>
        <taxon>Rhizobium/Agrobacterium group</taxon>
        <taxon>Neorhizobium</taxon>
    </lineage>
</organism>
<dbReference type="RefSeq" id="WP_041366484.1">
    <property type="nucleotide sequence ID" value="NZ_HG938354.1"/>
</dbReference>
<dbReference type="Proteomes" id="UP000028181">
    <property type="component" value="Plasmid pHAMBI540a"/>
</dbReference>
<dbReference type="GeneID" id="24260188"/>
<proteinExistence type="predicted"/>
<dbReference type="NCBIfam" id="TIGR02934">
    <property type="entry name" value="nifT_nitrog"/>
    <property type="match status" value="1"/>
</dbReference>
<dbReference type="AlphaFoldDB" id="A0A068T0X7"/>
<dbReference type="Gene3D" id="2.40.50.240">
    <property type="entry name" value="NifT/FixU-like"/>
    <property type="match status" value="1"/>
</dbReference>
<dbReference type="HOGENOM" id="CLU_195869_1_0_5"/>
<protein>
    <submittedName>
        <fullName evidence="1">Nitrogen fixation protein FixU</fullName>
    </submittedName>
</protein>
<dbReference type="KEGG" id="ngg:RG540_PA10580"/>
<dbReference type="Pfam" id="PF06988">
    <property type="entry name" value="NifT"/>
    <property type="match status" value="1"/>
</dbReference>
<sequence>MKVTIRRTCDSLSAYMPKLDLEEPILSMESEKLWGGVVSLTSGMRLALPDLPRNTRLPVTVEAPKYRMEEMSVFQQPT</sequence>
<accession>A0A068T0X7</accession>
<keyword evidence="2" id="KW-1185">Reference proteome</keyword>
<keyword evidence="1" id="KW-0614">Plasmid</keyword>
<dbReference type="eggNOG" id="COG5554">
    <property type="taxonomic scope" value="Bacteria"/>
</dbReference>
<evidence type="ECO:0000313" key="1">
    <source>
        <dbReference type="EMBL" id="CDN51734.1"/>
    </source>
</evidence>
<geneLocation type="plasmid" evidence="2">
    <name>II</name>
</geneLocation>
<dbReference type="OrthoDB" id="9805052at2"/>
<reference evidence="2" key="1">
    <citation type="journal article" date="2014" name="BMC Genomics">
        <title>Genome sequencing of two Neorhizobium galegae strains reveals a noeT gene responsible for the unusual acetylation of the nodulation factors.</title>
        <authorList>
            <person name="Osterman J."/>
            <person name="Marsh J."/>
            <person name="Laine P.K."/>
            <person name="Zeng Z."/>
            <person name="Alatalo E."/>
            <person name="Sullivan J.T."/>
            <person name="Young J.P."/>
            <person name="Thomas-Oates J."/>
            <person name="Paulin L."/>
            <person name="Lindstrom K."/>
        </authorList>
    </citation>
    <scope>NUCLEOTIDE SEQUENCE [LARGE SCALE GENOMIC DNA]</scope>
    <source>
        <strain evidence="2">HAMBI 540</strain>
    </source>
</reference>
<dbReference type="GO" id="GO:0009399">
    <property type="term" value="P:nitrogen fixation"/>
    <property type="evidence" value="ECO:0007669"/>
    <property type="project" value="InterPro"/>
</dbReference>
<name>A0A068T0X7_NEOGA</name>
<dbReference type="SUPFAM" id="SSF159203">
    <property type="entry name" value="NifT/FixU-like"/>
    <property type="match status" value="1"/>
</dbReference>
<gene>
    <name evidence="1" type="primary">fixU</name>
    <name evidence="1" type="ORF">RG540_PA10580</name>
</gene>
<dbReference type="EMBL" id="HG938354">
    <property type="protein sequence ID" value="CDN51734.1"/>
    <property type="molecule type" value="Genomic_DNA"/>
</dbReference>